<name>A0A1G7T8P5_9ACTN</name>
<protein>
    <recommendedName>
        <fullName evidence="5">DUF5642 domain-containing protein</fullName>
    </recommendedName>
</protein>
<organism evidence="3 4">
    <name type="scientific">Klenkia brasiliensis</name>
    <dbReference type="NCBI Taxonomy" id="333142"/>
    <lineage>
        <taxon>Bacteria</taxon>
        <taxon>Bacillati</taxon>
        <taxon>Actinomycetota</taxon>
        <taxon>Actinomycetes</taxon>
        <taxon>Geodermatophilales</taxon>
        <taxon>Geodermatophilaceae</taxon>
        <taxon>Klenkia</taxon>
    </lineage>
</organism>
<dbReference type="OrthoDB" id="5185772at2"/>
<feature type="compositionally biased region" description="Low complexity" evidence="1">
    <location>
        <begin position="26"/>
        <end position="48"/>
    </location>
</feature>
<feature type="region of interest" description="Disordered" evidence="1">
    <location>
        <begin position="23"/>
        <end position="59"/>
    </location>
</feature>
<keyword evidence="4" id="KW-1185">Reference proteome</keyword>
<dbReference type="Proteomes" id="UP000198863">
    <property type="component" value="Unassembled WGS sequence"/>
</dbReference>
<dbReference type="RefSeq" id="WP_091062633.1">
    <property type="nucleotide sequence ID" value="NZ_FNCF01000003.1"/>
</dbReference>
<evidence type="ECO:0008006" key="5">
    <source>
        <dbReference type="Google" id="ProtNLM"/>
    </source>
</evidence>
<sequence>MLSPRRPLLVLAAALAVAGCSSTVEGTASPAPTTGSPSSSAPSSSDPAPGGGDDLTAGLLPEDAFGAGAVVAPVSQSDLEAGAALGADLEGATITPESCAQAIAESQPSVADLTGVAAQTATSGTTVVAQLLSTGTPGDPVAELAGAATACPQATITSPQIGTATITLSALQVPPLGDGAAGLAYTTTVTAPDGSQIAVPALYAVVVDGDRLLSMISTSIGGSVDQAAFTALVQQAYEYQAEQLD</sequence>
<evidence type="ECO:0000256" key="2">
    <source>
        <dbReference type="SAM" id="SignalP"/>
    </source>
</evidence>
<dbReference type="AlphaFoldDB" id="A0A1G7T8P5"/>
<reference evidence="4" key="1">
    <citation type="submission" date="2016-10" db="EMBL/GenBank/DDBJ databases">
        <authorList>
            <person name="Varghese N."/>
            <person name="Submissions S."/>
        </authorList>
    </citation>
    <scope>NUCLEOTIDE SEQUENCE [LARGE SCALE GENOMIC DNA]</scope>
    <source>
        <strain evidence="4">DSM 44526</strain>
    </source>
</reference>
<proteinExistence type="predicted"/>
<feature type="signal peptide" evidence="2">
    <location>
        <begin position="1"/>
        <end position="26"/>
    </location>
</feature>
<feature type="chain" id="PRO_5039713341" description="DUF5642 domain-containing protein" evidence="2">
    <location>
        <begin position="27"/>
        <end position="245"/>
    </location>
</feature>
<keyword evidence="2" id="KW-0732">Signal</keyword>
<gene>
    <name evidence="3" type="ORF">SAMN05660324_2361</name>
</gene>
<evidence type="ECO:0000313" key="4">
    <source>
        <dbReference type="Proteomes" id="UP000198863"/>
    </source>
</evidence>
<dbReference type="EMBL" id="FNCF01000003">
    <property type="protein sequence ID" value="SDG31676.1"/>
    <property type="molecule type" value="Genomic_DNA"/>
</dbReference>
<evidence type="ECO:0000313" key="3">
    <source>
        <dbReference type="EMBL" id="SDG31676.1"/>
    </source>
</evidence>
<dbReference type="PROSITE" id="PS51257">
    <property type="entry name" value="PROKAR_LIPOPROTEIN"/>
    <property type="match status" value="1"/>
</dbReference>
<evidence type="ECO:0000256" key="1">
    <source>
        <dbReference type="SAM" id="MobiDB-lite"/>
    </source>
</evidence>
<accession>A0A1G7T8P5</accession>